<keyword evidence="2" id="KW-1185">Reference proteome</keyword>
<evidence type="ECO:0008006" key="3">
    <source>
        <dbReference type="Google" id="ProtNLM"/>
    </source>
</evidence>
<evidence type="ECO:0000313" key="2">
    <source>
        <dbReference type="Proteomes" id="UP001296104"/>
    </source>
</evidence>
<organism evidence="1 2">
    <name type="scientific">Lecanosticta acicola</name>
    <dbReference type="NCBI Taxonomy" id="111012"/>
    <lineage>
        <taxon>Eukaryota</taxon>
        <taxon>Fungi</taxon>
        <taxon>Dikarya</taxon>
        <taxon>Ascomycota</taxon>
        <taxon>Pezizomycotina</taxon>
        <taxon>Dothideomycetes</taxon>
        <taxon>Dothideomycetidae</taxon>
        <taxon>Mycosphaerellales</taxon>
        <taxon>Mycosphaerellaceae</taxon>
        <taxon>Lecanosticta</taxon>
    </lineage>
</organism>
<comment type="caution">
    <text evidence="1">The sequence shown here is derived from an EMBL/GenBank/DDBJ whole genome shotgun (WGS) entry which is preliminary data.</text>
</comment>
<reference evidence="1" key="1">
    <citation type="submission" date="2023-11" db="EMBL/GenBank/DDBJ databases">
        <authorList>
            <person name="Alioto T."/>
            <person name="Alioto T."/>
            <person name="Gomez Garrido J."/>
        </authorList>
    </citation>
    <scope>NUCLEOTIDE SEQUENCE</scope>
</reference>
<dbReference type="AlphaFoldDB" id="A0AAI8YR67"/>
<accession>A0AAI8YR67</accession>
<dbReference type="EMBL" id="CAVMBE010000001">
    <property type="protein sequence ID" value="CAK3737432.1"/>
    <property type="molecule type" value="Genomic_DNA"/>
</dbReference>
<dbReference type="Proteomes" id="UP001296104">
    <property type="component" value="Unassembled WGS sequence"/>
</dbReference>
<name>A0AAI8YR67_9PEZI</name>
<protein>
    <recommendedName>
        <fullName evidence="3">SprT-like domain-containing protein</fullName>
    </recommendedName>
</protein>
<proteinExistence type="predicted"/>
<evidence type="ECO:0000313" key="1">
    <source>
        <dbReference type="EMBL" id="CAK3737432.1"/>
    </source>
</evidence>
<gene>
    <name evidence="1" type="ORF">LECACI_7A000042</name>
</gene>
<sequence length="370" mass="42429">MASLSHSAMSPEYQTSCSLTNPYTTTIEALMACKPEPSSKIKRKSNRLALEYYRAKLRKEDLLLSLQRHQRRTQLQGCYCPECRPHLYRSLIHPDDHKEFSPIRGFRWQSHDAWHLAVTLSTHLERPTPPESIQRWKTFQERHRPNVLQRSVPETFQPGVLNDVVSIFSDIFFAGQLPSSKLHIFWAHIDEGAFGRTHGSTSKQVPPLLILNKSHVEMQINMRRVLRVILHEMVHVFFGLYTCYPWCEAKISCARGDCGKLYTGNLGLSGHGRAWQYLTKAIEAKLPSVLGLKGPLGCHDGVVSELERRASAPCSRDRRKHFPALTLVARGIEVRTKDDDETLRKRMAFCRRSCAWAISVRRGTGRRYSI</sequence>